<accession>A0AAV4MIF8</accession>
<sequence>MRYEDQSCHHPTLLKDWNVYSLMYRCPTFVGYFIINYWTSKKTSPNVGFLLKKSVAEVLVTDICLNNGDTSIWD</sequence>
<name>A0AAV4MIF8_CAEEX</name>
<protein>
    <submittedName>
        <fullName evidence="1">Uncharacterized protein</fullName>
    </submittedName>
</protein>
<comment type="caution">
    <text evidence="1">The sequence shown here is derived from an EMBL/GenBank/DDBJ whole genome shotgun (WGS) entry which is preliminary data.</text>
</comment>
<dbReference type="AlphaFoldDB" id="A0AAV4MIF8"/>
<reference evidence="1 2" key="1">
    <citation type="submission" date="2021-06" db="EMBL/GenBank/DDBJ databases">
        <title>Caerostris extrusa draft genome.</title>
        <authorList>
            <person name="Kono N."/>
            <person name="Arakawa K."/>
        </authorList>
    </citation>
    <scope>NUCLEOTIDE SEQUENCE [LARGE SCALE GENOMIC DNA]</scope>
</reference>
<evidence type="ECO:0000313" key="2">
    <source>
        <dbReference type="Proteomes" id="UP001054945"/>
    </source>
</evidence>
<proteinExistence type="predicted"/>
<evidence type="ECO:0000313" key="1">
    <source>
        <dbReference type="EMBL" id="GIX71630.1"/>
    </source>
</evidence>
<keyword evidence="2" id="KW-1185">Reference proteome</keyword>
<dbReference type="Proteomes" id="UP001054945">
    <property type="component" value="Unassembled WGS sequence"/>
</dbReference>
<gene>
    <name evidence="1" type="ORF">CEXT_408631</name>
</gene>
<organism evidence="1 2">
    <name type="scientific">Caerostris extrusa</name>
    <name type="common">Bark spider</name>
    <name type="synonym">Caerostris bankana</name>
    <dbReference type="NCBI Taxonomy" id="172846"/>
    <lineage>
        <taxon>Eukaryota</taxon>
        <taxon>Metazoa</taxon>
        <taxon>Ecdysozoa</taxon>
        <taxon>Arthropoda</taxon>
        <taxon>Chelicerata</taxon>
        <taxon>Arachnida</taxon>
        <taxon>Araneae</taxon>
        <taxon>Araneomorphae</taxon>
        <taxon>Entelegynae</taxon>
        <taxon>Araneoidea</taxon>
        <taxon>Araneidae</taxon>
        <taxon>Caerostris</taxon>
    </lineage>
</organism>
<dbReference type="EMBL" id="BPLR01002240">
    <property type="protein sequence ID" value="GIX71630.1"/>
    <property type="molecule type" value="Genomic_DNA"/>
</dbReference>